<evidence type="ECO:0000256" key="5">
    <source>
        <dbReference type="ARBA" id="ARBA00022692"/>
    </source>
</evidence>
<dbReference type="InterPro" id="IPR027463">
    <property type="entry name" value="AcrB_DN_DC_subdom"/>
</dbReference>
<organism evidence="10 11">
    <name type="scientific">Minwuia thermotolerans</name>
    <dbReference type="NCBI Taxonomy" id="2056226"/>
    <lineage>
        <taxon>Bacteria</taxon>
        <taxon>Pseudomonadati</taxon>
        <taxon>Pseudomonadota</taxon>
        <taxon>Alphaproteobacteria</taxon>
        <taxon>Minwuiales</taxon>
        <taxon>Minwuiaceae</taxon>
        <taxon>Minwuia</taxon>
    </lineage>
</organism>
<dbReference type="PANTHER" id="PTHR32063">
    <property type="match status" value="1"/>
</dbReference>
<accession>A0A2M9G2V2</accession>
<feature type="transmembrane region" description="Helical" evidence="9">
    <location>
        <begin position="359"/>
        <end position="379"/>
    </location>
</feature>
<dbReference type="SUPFAM" id="SSF82693">
    <property type="entry name" value="Multidrug efflux transporter AcrB pore domain, PN1, PN2, PC1 and PC2 subdomains"/>
    <property type="match status" value="3"/>
</dbReference>
<evidence type="ECO:0000256" key="6">
    <source>
        <dbReference type="ARBA" id="ARBA00022989"/>
    </source>
</evidence>
<dbReference type="Gene3D" id="3.30.2090.10">
    <property type="entry name" value="Multidrug efflux transporter AcrB TolC docking domain, DN and DC subdomains"/>
    <property type="match status" value="2"/>
</dbReference>
<dbReference type="Pfam" id="PF00873">
    <property type="entry name" value="ACR_tran"/>
    <property type="match status" value="1"/>
</dbReference>
<feature type="transmembrane region" description="Helical" evidence="9">
    <location>
        <begin position="462"/>
        <end position="485"/>
    </location>
</feature>
<feature type="transmembrane region" description="Helical" evidence="9">
    <location>
        <begin position="987"/>
        <end position="1013"/>
    </location>
</feature>
<keyword evidence="7 9" id="KW-0472">Membrane</keyword>
<feature type="transmembrane region" description="Helical" evidence="9">
    <location>
        <begin position="430"/>
        <end position="450"/>
    </location>
</feature>
<dbReference type="OrthoDB" id="9806532at2"/>
<dbReference type="FunFam" id="1.20.1640.10:FF:000001">
    <property type="entry name" value="Efflux pump membrane transporter"/>
    <property type="match status" value="1"/>
</dbReference>
<dbReference type="Gene3D" id="3.30.70.1320">
    <property type="entry name" value="Multidrug efflux transporter AcrB pore domain like"/>
    <property type="match status" value="1"/>
</dbReference>
<evidence type="ECO:0000313" key="10">
    <source>
        <dbReference type="EMBL" id="PJK30049.1"/>
    </source>
</evidence>
<reference evidence="10 11" key="1">
    <citation type="submission" date="2017-11" db="EMBL/GenBank/DDBJ databases">
        <title>Draft genome sequence of Rhizobiales bacterium SY3-13.</title>
        <authorList>
            <person name="Sun C."/>
        </authorList>
    </citation>
    <scope>NUCLEOTIDE SEQUENCE [LARGE SCALE GENOMIC DNA]</scope>
    <source>
        <strain evidence="10 11">SY3-13</strain>
    </source>
</reference>
<dbReference type="Gene3D" id="3.30.70.1440">
    <property type="entry name" value="Multidrug efflux transporter AcrB pore domain"/>
    <property type="match status" value="1"/>
</dbReference>
<evidence type="ECO:0000313" key="11">
    <source>
        <dbReference type="Proteomes" id="UP000229498"/>
    </source>
</evidence>
<dbReference type="GO" id="GO:0005886">
    <property type="term" value="C:plasma membrane"/>
    <property type="evidence" value="ECO:0007669"/>
    <property type="project" value="UniProtKB-SubCell"/>
</dbReference>
<dbReference type="PRINTS" id="PR00702">
    <property type="entry name" value="ACRIFLAVINRP"/>
</dbReference>
<keyword evidence="3" id="KW-1003">Cell membrane</keyword>
<keyword evidence="2" id="KW-0813">Transport</keyword>
<proteinExistence type="predicted"/>
<evidence type="ECO:0000256" key="4">
    <source>
        <dbReference type="ARBA" id="ARBA00022519"/>
    </source>
</evidence>
<keyword evidence="11" id="KW-1185">Reference proteome</keyword>
<feature type="transmembrane region" description="Helical" evidence="9">
    <location>
        <begin position="956"/>
        <end position="975"/>
    </location>
</feature>
<evidence type="ECO:0000256" key="9">
    <source>
        <dbReference type="SAM" id="Phobius"/>
    </source>
</evidence>
<evidence type="ECO:0000256" key="3">
    <source>
        <dbReference type="ARBA" id="ARBA00022475"/>
    </source>
</evidence>
<evidence type="ECO:0000256" key="8">
    <source>
        <dbReference type="SAM" id="MobiDB-lite"/>
    </source>
</evidence>
<dbReference type="EMBL" id="PHIG01000031">
    <property type="protein sequence ID" value="PJK30049.1"/>
    <property type="molecule type" value="Genomic_DNA"/>
</dbReference>
<keyword evidence="4" id="KW-0997">Cell inner membrane</keyword>
<evidence type="ECO:0000256" key="7">
    <source>
        <dbReference type="ARBA" id="ARBA00023136"/>
    </source>
</evidence>
<evidence type="ECO:0000256" key="2">
    <source>
        <dbReference type="ARBA" id="ARBA00022448"/>
    </source>
</evidence>
<dbReference type="Proteomes" id="UP000229498">
    <property type="component" value="Unassembled WGS sequence"/>
</dbReference>
<evidence type="ECO:0000256" key="1">
    <source>
        <dbReference type="ARBA" id="ARBA00004429"/>
    </source>
</evidence>
<dbReference type="InterPro" id="IPR001036">
    <property type="entry name" value="Acrflvin-R"/>
</dbReference>
<keyword evidence="6 9" id="KW-1133">Transmembrane helix</keyword>
<dbReference type="Gene3D" id="3.30.70.1430">
    <property type="entry name" value="Multidrug efflux transporter AcrB pore domain"/>
    <property type="match status" value="2"/>
</dbReference>
<dbReference type="PANTHER" id="PTHR32063:SF14">
    <property type="entry name" value="BLL4319 PROTEIN"/>
    <property type="match status" value="1"/>
</dbReference>
<dbReference type="GO" id="GO:0042910">
    <property type="term" value="F:xenobiotic transmembrane transporter activity"/>
    <property type="evidence" value="ECO:0007669"/>
    <property type="project" value="TreeGrafter"/>
</dbReference>
<feature type="transmembrane region" description="Helical" evidence="9">
    <location>
        <begin position="884"/>
        <end position="908"/>
    </location>
</feature>
<feature type="transmembrane region" description="Helical" evidence="9">
    <location>
        <begin position="857"/>
        <end position="877"/>
    </location>
</feature>
<sequence>MVLSDTAIKRPVFAIVISLVLMIFGAFSYEKMSVREYPDIDPPIVSVNTIWRGASANIVESQITQVLEDELAGIGGVKRIASTSREGSSSISVEFNLSRDIDAAANDVRDRVSRALNRLPVDAEQPTVAKSESDARAMMWMVLSSDRMNAMELTDYAERQLIDRFSVVDGVSRVRTGGGKRFAMRIWLKKNELAARGLTVTDVEAALREQNIDLPSGRIESVTRELSVRTETSLETVEQFRNIVLAERDGYVIRLMEVADVALGPEDERTEFRSNGQTTVGVGVIRQSKANTLEVARGVREELAKITPGLPEGMTLDLSYDESVFIEESIEEVYRALVIALGLVVLVIFVFLRSITATIIPVLAIPVSILAAFIVLSALDYSVNVLTLLALVLAIGLVVDDAIVVLENIHRRIEEGEQPLLAALRGARQIAFAVIATTIVLIAVFVPISFLEGNVGRLFREFGIAVAVAVMFSSFIALTLTPMLCSKLLRPSSQSGWFGRVTEKGFKGLSNGYKSVLTSALKLPIVVIALAGVVSAMAYLFYLALPQELAPQEDRGIIFVSATAPEGASLEFTSRYVAEVEDKLMPLIEEGIGSRVLVILAPGFGGRPGDVNVGFGILRLVPWEEREVSQQEVIGRLFPQVLAVPGVKAFAFGRPPLGQRFSQTPVQFVIGGPDYDVLERWATLIVDKARENPGILNPDMSYDQTLPELRVDIDRDRAADLGVRIDSIGRTLETMLGERRVTTFQQGGKQYDVILRAQKSDRSSPRDLRNIYVRSGEGDSQLIPLESLVSLSEGATARELERTDRLRSVTISASLAPGYTLGEALAFLDRVAAEELPPEARVTYAGESDEFKSSSSALYLTFALALVIVFLALAAQFESFIHPFVILTAVPLAVTGALATMLATGISINVYSQIGLIMLIGLTAKNAILIVEFANQLRDQGKEIREAVIEASAIRLRPILMTTISTGLGALPLALATGAGSETRATLGIVIIGGIGFSTILSLFIVPQFYLLLARFTKPVGHVERMLNRQEREDREGGDQPAVPPVPAAE</sequence>
<dbReference type="Gene3D" id="1.20.1640.10">
    <property type="entry name" value="Multidrug efflux transporter AcrB transmembrane domain"/>
    <property type="match status" value="2"/>
</dbReference>
<dbReference type="SUPFAM" id="SSF82866">
    <property type="entry name" value="Multidrug efflux transporter AcrB transmembrane domain"/>
    <property type="match status" value="2"/>
</dbReference>
<comment type="caution">
    <text evidence="10">The sequence shown here is derived from an EMBL/GenBank/DDBJ whole genome shotgun (WGS) entry which is preliminary data.</text>
</comment>
<protein>
    <submittedName>
        <fullName evidence="10">Multidrug transporter AcrB</fullName>
    </submittedName>
</protein>
<name>A0A2M9G2V2_9PROT</name>
<feature type="transmembrane region" description="Helical" evidence="9">
    <location>
        <begin position="12"/>
        <end position="29"/>
    </location>
</feature>
<keyword evidence="5 9" id="KW-0812">Transmembrane</keyword>
<feature type="transmembrane region" description="Helical" evidence="9">
    <location>
        <begin position="333"/>
        <end position="352"/>
    </location>
</feature>
<feature type="transmembrane region" description="Helical" evidence="9">
    <location>
        <begin position="523"/>
        <end position="545"/>
    </location>
</feature>
<feature type="transmembrane region" description="Helical" evidence="9">
    <location>
        <begin position="385"/>
        <end position="409"/>
    </location>
</feature>
<feature type="compositionally biased region" description="Basic and acidic residues" evidence="8">
    <location>
        <begin position="1029"/>
        <end position="1038"/>
    </location>
</feature>
<feature type="region of interest" description="Disordered" evidence="8">
    <location>
        <begin position="1029"/>
        <end position="1050"/>
    </location>
</feature>
<dbReference type="AlphaFoldDB" id="A0A2M9G2V2"/>
<feature type="transmembrane region" description="Helical" evidence="9">
    <location>
        <begin position="914"/>
        <end position="935"/>
    </location>
</feature>
<dbReference type="SUPFAM" id="SSF82714">
    <property type="entry name" value="Multidrug efflux transporter AcrB TolC docking domain, DN and DC subdomains"/>
    <property type="match status" value="2"/>
</dbReference>
<dbReference type="RefSeq" id="WP_109793323.1">
    <property type="nucleotide sequence ID" value="NZ_PHIG01000031.1"/>
</dbReference>
<gene>
    <name evidence="10" type="ORF">CVT23_09825</name>
</gene>
<comment type="subcellular location">
    <subcellularLocation>
        <location evidence="1">Cell inner membrane</location>
        <topology evidence="1">Multi-pass membrane protein</topology>
    </subcellularLocation>
</comment>